<reference evidence="1" key="1">
    <citation type="journal article" date="2021" name="Nat. Commun.">
        <title>Genetic determinants of endophytism in the Arabidopsis root mycobiome.</title>
        <authorList>
            <person name="Mesny F."/>
            <person name="Miyauchi S."/>
            <person name="Thiergart T."/>
            <person name="Pickel B."/>
            <person name="Atanasova L."/>
            <person name="Karlsson M."/>
            <person name="Huettel B."/>
            <person name="Barry K.W."/>
            <person name="Haridas S."/>
            <person name="Chen C."/>
            <person name="Bauer D."/>
            <person name="Andreopoulos W."/>
            <person name="Pangilinan J."/>
            <person name="LaButti K."/>
            <person name="Riley R."/>
            <person name="Lipzen A."/>
            <person name="Clum A."/>
            <person name="Drula E."/>
            <person name="Henrissat B."/>
            <person name="Kohler A."/>
            <person name="Grigoriev I.V."/>
            <person name="Martin F.M."/>
            <person name="Hacquard S."/>
        </authorList>
    </citation>
    <scope>NUCLEOTIDE SEQUENCE</scope>
    <source>
        <strain evidence="1">MPI-CAGE-CH-0230</strain>
    </source>
</reference>
<evidence type="ECO:0000313" key="2">
    <source>
        <dbReference type="Proteomes" id="UP000756346"/>
    </source>
</evidence>
<proteinExistence type="predicted"/>
<keyword evidence="2" id="KW-1185">Reference proteome</keyword>
<protein>
    <submittedName>
        <fullName evidence="1">Uncharacterized protein</fullName>
    </submittedName>
</protein>
<organism evidence="1 2">
    <name type="scientific">Microdochium trichocladiopsis</name>
    <dbReference type="NCBI Taxonomy" id="1682393"/>
    <lineage>
        <taxon>Eukaryota</taxon>
        <taxon>Fungi</taxon>
        <taxon>Dikarya</taxon>
        <taxon>Ascomycota</taxon>
        <taxon>Pezizomycotina</taxon>
        <taxon>Sordariomycetes</taxon>
        <taxon>Xylariomycetidae</taxon>
        <taxon>Xylariales</taxon>
        <taxon>Microdochiaceae</taxon>
        <taxon>Microdochium</taxon>
    </lineage>
</organism>
<dbReference type="AlphaFoldDB" id="A0A9P9BV15"/>
<sequence length="151" mass="16861">MWARTGTLDNLSRARQGGKTGAGAWMCRMASQWSAALQPGDLQRVLQLAASIGWQVQPQESRRHATWERVIARRHWQYLAGRDKSQSGTAREPEGVAVLAALLIAGPKWTVPVVASTGCIPRSQMCCGKGSCWCWRRWTDAGQRRDWARKT</sequence>
<accession>A0A9P9BV15</accession>
<comment type="caution">
    <text evidence="1">The sequence shown here is derived from an EMBL/GenBank/DDBJ whole genome shotgun (WGS) entry which is preliminary data.</text>
</comment>
<dbReference type="Proteomes" id="UP000756346">
    <property type="component" value="Unassembled WGS sequence"/>
</dbReference>
<dbReference type="EMBL" id="JAGTJQ010000002">
    <property type="protein sequence ID" value="KAH7038186.1"/>
    <property type="molecule type" value="Genomic_DNA"/>
</dbReference>
<evidence type="ECO:0000313" key="1">
    <source>
        <dbReference type="EMBL" id="KAH7038186.1"/>
    </source>
</evidence>
<gene>
    <name evidence="1" type="ORF">B0I36DRAFT_76663</name>
</gene>
<name>A0A9P9BV15_9PEZI</name>
<dbReference type="GeneID" id="70192885"/>
<dbReference type="RefSeq" id="XP_046017307.1">
    <property type="nucleotide sequence ID" value="XM_046163339.1"/>
</dbReference>